<organism evidence="8">
    <name type="scientific">mine drainage metagenome</name>
    <dbReference type="NCBI Taxonomy" id="410659"/>
    <lineage>
        <taxon>unclassified sequences</taxon>
        <taxon>metagenomes</taxon>
        <taxon>ecological metagenomes</taxon>
    </lineage>
</organism>
<protein>
    <submittedName>
        <fullName evidence="8">Major facilitator superfamily MFS-1</fullName>
    </submittedName>
</protein>
<dbReference type="Pfam" id="PF07690">
    <property type="entry name" value="MFS_1"/>
    <property type="match status" value="1"/>
</dbReference>
<reference evidence="8" key="2">
    <citation type="journal article" date="2014" name="ISME J.">
        <title>Microbial stratification in low pH oxic and suboxic macroscopic growths along an acid mine drainage.</title>
        <authorList>
            <person name="Mendez-Garcia C."/>
            <person name="Mesa V."/>
            <person name="Sprenger R.R."/>
            <person name="Richter M."/>
            <person name="Diez M.S."/>
            <person name="Solano J."/>
            <person name="Bargiela R."/>
            <person name="Golyshina O.V."/>
            <person name="Manteca A."/>
            <person name="Ramos J.L."/>
            <person name="Gallego J.R."/>
            <person name="Llorente I."/>
            <person name="Martins Dos Santos V.A."/>
            <person name="Jensen O.N."/>
            <person name="Pelaez A.I."/>
            <person name="Sanchez J."/>
            <person name="Ferrer M."/>
        </authorList>
    </citation>
    <scope>NUCLEOTIDE SEQUENCE</scope>
</reference>
<keyword evidence="5 6" id="KW-0472">Membrane</keyword>
<dbReference type="PANTHER" id="PTHR42718">
    <property type="entry name" value="MAJOR FACILITATOR SUPERFAMILY MULTIDRUG TRANSPORTER MFSC"/>
    <property type="match status" value="1"/>
</dbReference>
<dbReference type="InterPro" id="IPR020846">
    <property type="entry name" value="MFS_dom"/>
</dbReference>
<feature type="transmembrane region" description="Helical" evidence="6">
    <location>
        <begin position="32"/>
        <end position="54"/>
    </location>
</feature>
<comment type="subcellular location">
    <subcellularLocation>
        <location evidence="1">Membrane</location>
        <topology evidence="1">Multi-pass membrane protein</topology>
    </subcellularLocation>
</comment>
<evidence type="ECO:0000256" key="3">
    <source>
        <dbReference type="ARBA" id="ARBA00022692"/>
    </source>
</evidence>
<dbReference type="SUPFAM" id="SSF103473">
    <property type="entry name" value="MFS general substrate transporter"/>
    <property type="match status" value="1"/>
</dbReference>
<proteinExistence type="predicted"/>
<evidence type="ECO:0000313" key="8">
    <source>
        <dbReference type="EMBL" id="EQD64798.1"/>
    </source>
</evidence>
<gene>
    <name evidence="8" type="ORF">B1B_06587</name>
</gene>
<keyword evidence="2" id="KW-0813">Transport</keyword>
<feature type="non-terminal residue" evidence="8">
    <location>
        <position position="62"/>
    </location>
</feature>
<evidence type="ECO:0000259" key="7">
    <source>
        <dbReference type="PROSITE" id="PS50850"/>
    </source>
</evidence>
<dbReference type="InterPro" id="IPR036259">
    <property type="entry name" value="MFS_trans_sf"/>
</dbReference>
<dbReference type="Gene3D" id="1.20.1720.10">
    <property type="entry name" value="Multidrug resistance protein D"/>
    <property type="match status" value="1"/>
</dbReference>
<keyword evidence="3 6" id="KW-0812">Transmembrane</keyword>
<dbReference type="EMBL" id="AUZY01004167">
    <property type="protein sequence ID" value="EQD64798.1"/>
    <property type="molecule type" value="Genomic_DNA"/>
</dbReference>
<sequence>MLQAVGGSMLNPVAMSIIRNTFDDHRERARAIGIWGAVTGIALALGPILGGLLVQSVGWRSI</sequence>
<name>T1B8K6_9ZZZZ</name>
<accession>T1B8K6</accession>
<evidence type="ECO:0000256" key="6">
    <source>
        <dbReference type="SAM" id="Phobius"/>
    </source>
</evidence>
<evidence type="ECO:0000256" key="5">
    <source>
        <dbReference type="ARBA" id="ARBA00023136"/>
    </source>
</evidence>
<comment type="caution">
    <text evidence="8">The sequence shown here is derived from an EMBL/GenBank/DDBJ whole genome shotgun (WGS) entry which is preliminary data.</text>
</comment>
<evidence type="ECO:0000256" key="1">
    <source>
        <dbReference type="ARBA" id="ARBA00004141"/>
    </source>
</evidence>
<dbReference type="InterPro" id="IPR011701">
    <property type="entry name" value="MFS"/>
</dbReference>
<evidence type="ECO:0000256" key="4">
    <source>
        <dbReference type="ARBA" id="ARBA00022989"/>
    </source>
</evidence>
<dbReference type="PROSITE" id="PS50850">
    <property type="entry name" value="MFS"/>
    <property type="match status" value="1"/>
</dbReference>
<reference evidence="8" key="1">
    <citation type="submission" date="2013-08" db="EMBL/GenBank/DDBJ databases">
        <authorList>
            <person name="Mendez C."/>
            <person name="Richter M."/>
            <person name="Ferrer M."/>
            <person name="Sanchez J."/>
        </authorList>
    </citation>
    <scope>NUCLEOTIDE SEQUENCE</scope>
</reference>
<dbReference type="AlphaFoldDB" id="T1B8K6"/>
<feature type="domain" description="Major facilitator superfamily (MFS) profile" evidence="7">
    <location>
        <begin position="1"/>
        <end position="62"/>
    </location>
</feature>
<keyword evidence="4 6" id="KW-1133">Transmembrane helix</keyword>
<evidence type="ECO:0000256" key="2">
    <source>
        <dbReference type="ARBA" id="ARBA00022448"/>
    </source>
</evidence>
<dbReference type="GO" id="GO:0022857">
    <property type="term" value="F:transmembrane transporter activity"/>
    <property type="evidence" value="ECO:0007669"/>
    <property type="project" value="InterPro"/>
</dbReference>
<dbReference type="PANTHER" id="PTHR42718:SF9">
    <property type="entry name" value="MAJOR FACILITATOR SUPERFAMILY MULTIDRUG TRANSPORTER MFSC"/>
    <property type="match status" value="1"/>
</dbReference>
<dbReference type="GO" id="GO:0016020">
    <property type="term" value="C:membrane"/>
    <property type="evidence" value="ECO:0007669"/>
    <property type="project" value="UniProtKB-SubCell"/>
</dbReference>